<name>A0A2H5F5V5_9RHOB</name>
<evidence type="ECO:0000313" key="8">
    <source>
        <dbReference type="EMBL" id="AUH66914.1"/>
    </source>
</evidence>
<dbReference type="Gene3D" id="3.40.50.10420">
    <property type="entry name" value="NagB/RpiA/CoA transferase-like"/>
    <property type="match status" value="1"/>
</dbReference>
<dbReference type="GO" id="GO:0051539">
    <property type="term" value="F:4 iron, 4 sulfur cluster binding"/>
    <property type="evidence" value="ECO:0007669"/>
    <property type="project" value="UniProtKB-KW"/>
</dbReference>
<accession>A0A2H5F5V5</accession>
<organism evidence="8 9">
    <name type="scientific">Paracoccus zhejiangensis</name>
    <dbReference type="NCBI Taxonomy" id="1077935"/>
    <lineage>
        <taxon>Bacteria</taxon>
        <taxon>Pseudomonadati</taxon>
        <taxon>Pseudomonadota</taxon>
        <taxon>Alphaproteobacteria</taxon>
        <taxon>Rhodobacterales</taxon>
        <taxon>Paracoccaceae</taxon>
        <taxon>Paracoccus</taxon>
    </lineage>
</organism>
<sequence>MSAPEASVQVSFKNRAKTALADRTLKIAIDRTTGTAEAKRAVAVAAFPEFQDARARGRAIKDHVIAYLDHYLEQFERNATASGAKVHWASDDAEARAIITRICLDAKARLVTRSKSMLGEEIGLPHALADAGIERVETDLAEHIIQLAGEAPSHIVWPAMHRTREQVAELFKIAHHPPPAADDPATMVQSARRELRAKFLGADIGISGSNFLVADTGATCTVTNEGNAELTTTPPRIHIVTAGIEKIVPTTAHALSLLRLLVRSATGGELTQYTTFHCGPKRPGDADGPEEMHIVLVDNGRTRMLANEFREMLRCIRCGACMNHCVVYRQIGGHAYGGTYPGPMGSVLTPVLNGLAGSRDLPNACTMNGRCAEVCPVEIPIPTLLRAWRIRSWRERLEPGSLRAGIGVWAVLARRPGLYRLASRIGVRAIRLFGKGGWITRLPLAGGWTAHRDLPRPTGRTFMDQYRAQQADKGDRP</sequence>
<keyword evidence="2" id="KW-0004">4Fe-4S</keyword>
<evidence type="ECO:0000256" key="3">
    <source>
        <dbReference type="ARBA" id="ARBA00022737"/>
    </source>
</evidence>
<protein>
    <submittedName>
        <fullName evidence="8">(Fe-S)-binding protein</fullName>
    </submittedName>
</protein>
<feature type="domain" description="LUD" evidence="5">
    <location>
        <begin position="72"/>
        <end position="297"/>
    </location>
</feature>
<dbReference type="Pfam" id="PF13183">
    <property type="entry name" value="Fer4_8"/>
    <property type="match status" value="1"/>
</dbReference>
<proteinExistence type="predicted"/>
<dbReference type="PANTHER" id="PTHR47153">
    <property type="entry name" value="LACTATE UTILIZATION PROTEIN B"/>
    <property type="match status" value="1"/>
</dbReference>
<keyword evidence="9" id="KW-1185">Reference proteome</keyword>
<dbReference type="InterPro" id="IPR017896">
    <property type="entry name" value="4Fe4S_Fe-S-bd"/>
</dbReference>
<dbReference type="Gene3D" id="1.10.1060.10">
    <property type="entry name" value="Alpha-helical ferredoxin"/>
    <property type="match status" value="1"/>
</dbReference>
<dbReference type="Proteomes" id="UP000234530">
    <property type="component" value="Plasmid pPZ03"/>
</dbReference>
<keyword evidence="1" id="KW-0813">Transport</keyword>
<dbReference type="SUPFAM" id="SSF46548">
    <property type="entry name" value="alpha-helical ferredoxin"/>
    <property type="match status" value="1"/>
</dbReference>
<keyword evidence="2" id="KW-0479">Metal-binding</keyword>
<dbReference type="InterPro" id="IPR009051">
    <property type="entry name" value="Helical_ferredxn"/>
</dbReference>
<dbReference type="InterPro" id="IPR003741">
    <property type="entry name" value="LUD_dom"/>
</dbReference>
<evidence type="ECO:0000259" key="7">
    <source>
        <dbReference type="Pfam" id="PF13183"/>
    </source>
</evidence>
<dbReference type="InterPro" id="IPR037171">
    <property type="entry name" value="NagB/RpiA_transferase-like"/>
</dbReference>
<evidence type="ECO:0000313" key="9">
    <source>
        <dbReference type="Proteomes" id="UP000234530"/>
    </source>
</evidence>
<evidence type="ECO:0000256" key="2">
    <source>
        <dbReference type="ARBA" id="ARBA00022485"/>
    </source>
</evidence>
<evidence type="ECO:0000256" key="1">
    <source>
        <dbReference type="ARBA" id="ARBA00022448"/>
    </source>
</evidence>
<keyword evidence="2" id="KW-0411">Iron-sulfur</keyword>
<reference evidence="8 9" key="1">
    <citation type="journal article" date="2013" name="Antonie Van Leeuwenhoek">
        <title>Paracoccus zhejiangensis sp. nov., isolated from activated sludge in wastewater-treatment system.</title>
        <authorList>
            <person name="Wu Z.G."/>
            <person name="Zhang D.F."/>
            <person name="Liu Y.L."/>
            <person name="Wang F."/>
            <person name="Jiang X."/>
            <person name="Li C."/>
            <person name="Li S.P."/>
            <person name="Hong Q."/>
            <person name="Li W.J."/>
        </authorList>
    </citation>
    <scope>NUCLEOTIDE SEQUENCE [LARGE SCALE GENOMIC DNA]</scope>
    <source>
        <strain evidence="8 9">J6</strain>
        <plasmid evidence="9">Plasmid ppz03</plasmid>
    </source>
</reference>
<evidence type="ECO:0000259" key="5">
    <source>
        <dbReference type="Pfam" id="PF02589"/>
    </source>
</evidence>
<dbReference type="InterPro" id="IPR024569">
    <property type="entry name" value="LutB_C"/>
</dbReference>
<dbReference type="EMBL" id="CP025433">
    <property type="protein sequence ID" value="AUH66914.1"/>
    <property type="molecule type" value="Genomic_DNA"/>
</dbReference>
<dbReference type="SUPFAM" id="SSF100950">
    <property type="entry name" value="NagB/RpiA/CoA transferase-like"/>
    <property type="match status" value="1"/>
</dbReference>
<keyword evidence="2" id="KW-0408">Iron</keyword>
<dbReference type="InterPro" id="IPR024185">
    <property type="entry name" value="FTHF_cligase-like_sf"/>
</dbReference>
<dbReference type="GO" id="GO:0006089">
    <property type="term" value="P:lactate metabolic process"/>
    <property type="evidence" value="ECO:0007669"/>
    <property type="project" value="InterPro"/>
</dbReference>
<gene>
    <name evidence="8" type="ORF">CX676_21645</name>
</gene>
<dbReference type="AlphaFoldDB" id="A0A2H5F5V5"/>
<feature type="domain" description="Lactate utilization protein B C-terminal" evidence="6">
    <location>
        <begin position="408"/>
        <end position="469"/>
    </location>
</feature>
<keyword evidence="8" id="KW-0614">Plasmid</keyword>
<dbReference type="Pfam" id="PF02589">
    <property type="entry name" value="LUD_dom"/>
    <property type="match status" value="1"/>
</dbReference>
<feature type="domain" description="4Fe-4S ferredoxin-type" evidence="7">
    <location>
        <begin position="311"/>
        <end position="379"/>
    </location>
</feature>
<dbReference type="Pfam" id="PF11870">
    <property type="entry name" value="LutB_C"/>
    <property type="match status" value="1"/>
</dbReference>
<dbReference type="OrthoDB" id="5289041at2"/>
<keyword evidence="4" id="KW-0249">Electron transport</keyword>
<keyword evidence="3" id="KW-0677">Repeat</keyword>
<evidence type="ECO:0000256" key="4">
    <source>
        <dbReference type="ARBA" id="ARBA00022982"/>
    </source>
</evidence>
<dbReference type="RefSeq" id="WP_101754868.1">
    <property type="nucleotide sequence ID" value="NZ_CP025433.1"/>
</dbReference>
<evidence type="ECO:0000259" key="6">
    <source>
        <dbReference type="Pfam" id="PF11870"/>
    </source>
</evidence>
<dbReference type="KEGG" id="pzh:CX676_21645"/>
<dbReference type="PANTHER" id="PTHR47153:SF2">
    <property type="entry name" value="LACTATE UTILIZATION PROTEIN B"/>
    <property type="match status" value="1"/>
</dbReference>
<dbReference type="InterPro" id="IPR004452">
    <property type="entry name" value="LutB/LldF"/>
</dbReference>
<geneLocation type="plasmid" evidence="9">
    <name>ppz03</name>
</geneLocation>